<proteinExistence type="predicted"/>
<gene>
    <name evidence="2" type="ORF">H9843_00090</name>
</gene>
<accession>A0A9E2KTG6</accession>
<evidence type="ECO:0000256" key="1">
    <source>
        <dbReference type="SAM" id="Coils"/>
    </source>
</evidence>
<protein>
    <submittedName>
        <fullName evidence="2">Uncharacterized protein</fullName>
    </submittedName>
</protein>
<feature type="coiled-coil region" evidence="1">
    <location>
        <begin position="16"/>
        <end position="53"/>
    </location>
</feature>
<reference evidence="2" key="1">
    <citation type="journal article" date="2021" name="PeerJ">
        <title>Extensive microbial diversity within the chicken gut microbiome revealed by metagenomics and culture.</title>
        <authorList>
            <person name="Gilroy R."/>
            <person name="Ravi A."/>
            <person name="Getino M."/>
            <person name="Pursley I."/>
            <person name="Horton D.L."/>
            <person name="Alikhan N.F."/>
            <person name="Baker D."/>
            <person name="Gharbi K."/>
            <person name="Hall N."/>
            <person name="Watson M."/>
            <person name="Adriaenssens E.M."/>
            <person name="Foster-Nyarko E."/>
            <person name="Jarju S."/>
            <person name="Secka A."/>
            <person name="Antonio M."/>
            <person name="Oren A."/>
            <person name="Chaudhuri R.R."/>
            <person name="La Ragione R."/>
            <person name="Hildebrand F."/>
            <person name="Pallen M.J."/>
        </authorList>
    </citation>
    <scope>NUCLEOTIDE SEQUENCE</scope>
    <source>
        <strain evidence="2">876</strain>
    </source>
</reference>
<evidence type="ECO:0000313" key="2">
    <source>
        <dbReference type="EMBL" id="MBU3829297.1"/>
    </source>
</evidence>
<dbReference type="Proteomes" id="UP000824180">
    <property type="component" value="Unassembled WGS sequence"/>
</dbReference>
<reference evidence="2" key="2">
    <citation type="submission" date="2021-04" db="EMBL/GenBank/DDBJ databases">
        <authorList>
            <person name="Gilroy R."/>
        </authorList>
    </citation>
    <scope>NUCLEOTIDE SEQUENCE</scope>
    <source>
        <strain evidence="2">876</strain>
    </source>
</reference>
<organism evidence="2 3">
    <name type="scientific">Candidatus Limosilactobacillus merdavium</name>
    <dbReference type="NCBI Taxonomy" id="2838651"/>
    <lineage>
        <taxon>Bacteria</taxon>
        <taxon>Bacillati</taxon>
        <taxon>Bacillota</taxon>
        <taxon>Bacilli</taxon>
        <taxon>Lactobacillales</taxon>
        <taxon>Lactobacillaceae</taxon>
        <taxon>Limosilactobacillus</taxon>
    </lineage>
</organism>
<evidence type="ECO:0000313" key="3">
    <source>
        <dbReference type="Proteomes" id="UP000824180"/>
    </source>
</evidence>
<keyword evidence="1" id="KW-0175">Coiled coil</keyword>
<dbReference type="EMBL" id="JAHLFK010000001">
    <property type="protein sequence ID" value="MBU3829297.1"/>
    <property type="molecule type" value="Genomic_DNA"/>
</dbReference>
<dbReference type="AlphaFoldDB" id="A0A9E2KTG6"/>
<comment type="caution">
    <text evidence="2">The sequence shown here is derived from an EMBL/GenBank/DDBJ whole genome shotgun (WGS) entry which is preliminary data.</text>
</comment>
<sequence length="73" mass="8617">MITPITNRVKEDWSDIKRLQTSIKQLQSNVTALQDASKQISNYTADVERLINQWQFKSQPRLDKIQEILNKMK</sequence>
<name>A0A9E2KTG6_9LACO</name>